<dbReference type="EMBL" id="CM001368">
    <property type="protein sequence ID" value="EHJ46131.1"/>
    <property type="molecule type" value="Genomic_DNA"/>
</dbReference>
<evidence type="ECO:0000313" key="3">
    <source>
        <dbReference type="Proteomes" id="UP000004662"/>
    </source>
</evidence>
<dbReference type="RefSeq" id="WP_009179589.1">
    <property type="nucleotide sequence ID" value="NZ_CM001368.1"/>
</dbReference>
<dbReference type="STRING" id="694327.DFW101_0114"/>
<dbReference type="HOGENOM" id="CLU_046277_1_1_7"/>
<dbReference type="AlphaFoldDB" id="G7QCH5"/>
<dbReference type="Gene3D" id="3.40.630.30">
    <property type="match status" value="1"/>
</dbReference>
<accession>G7QCH5</accession>
<dbReference type="InterPro" id="IPR016181">
    <property type="entry name" value="Acyl_CoA_acyltransferase"/>
</dbReference>
<proteinExistence type="predicted"/>
<evidence type="ECO:0000259" key="1">
    <source>
        <dbReference type="Pfam" id="PF13480"/>
    </source>
</evidence>
<keyword evidence="3" id="KW-1185">Reference proteome</keyword>
<dbReference type="eggNOG" id="COG5653">
    <property type="taxonomic scope" value="Bacteria"/>
</dbReference>
<reference evidence="3" key="1">
    <citation type="journal article" date="2015" name="Genome Announc.">
        <title>High-Quality Draft Genome Sequence of Desulfovibrio carbinoliphilus FW-101-2B, an Organic Acid-Oxidizing Sulfate-Reducing Bacterium Isolated from Uranium(VI)-Contaminated Groundwater.</title>
        <authorList>
            <person name="Ramsay B.D."/>
            <person name="Hwang C."/>
            <person name="Woo H.L."/>
            <person name="Carroll S.L."/>
            <person name="Lucas S."/>
            <person name="Han J."/>
            <person name="Lapidus A.L."/>
            <person name="Cheng J.F."/>
            <person name="Goodwin L.A."/>
            <person name="Pitluck S."/>
            <person name="Peters L."/>
            <person name="Chertkov O."/>
            <person name="Held B."/>
            <person name="Detter J.C."/>
            <person name="Han C.S."/>
            <person name="Tapia R."/>
            <person name="Land M.L."/>
            <person name="Hauser L.J."/>
            <person name="Kyrpides N.C."/>
            <person name="Ivanova N.N."/>
            <person name="Mikhailova N."/>
            <person name="Pagani I."/>
            <person name="Woyke T."/>
            <person name="Arkin A.P."/>
            <person name="Dehal P."/>
            <person name="Chivian D."/>
            <person name="Criddle C.S."/>
            <person name="Wu W."/>
            <person name="Chakraborty R."/>
            <person name="Hazen T.C."/>
            <person name="Fields M.W."/>
        </authorList>
    </citation>
    <scope>NUCLEOTIDE SEQUENCE [LARGE SCALE GENOMIC DNA]</scope>
    <source>
        <strain evidence="3">FW-101-2B</strain>
    </source>
</reference>
<feature type="domain" description="BioF2-like acetyltransferase" evidence="1">
    <location>
        <begin position="169"/>
        <end position="311"/>
    </location>
</feature>
<dbReference type="OrthoDB" id="9808976at2"/>
<evidence type="ECO:0000313" key="2">
    <source>
        <dbReference type="EMBL" id="EHJ46131.1"/>
    </source>
</evidence>
<name>G7QCH5_9BACT</name>
<dbReference type="SUPFAM" id="SSF55729">
    <property type="entry name" value="Acyl-CoA N-acyltransferases (Nat)"/>
    <property type="match status" value="1"/>
</dbReference>
<organism evidence="2 3">
    <name type="scientific">Solidesulfovibrio carbinoliphilus subsp. oakridgensis</name>
    <dbReference type="NCBI Taxonomy" id="694327"/>
    <lineage>
        <taxon>Bacteria</taxon>
        <taxon>Pseudomonadati</taxon>
        <taxon>Thermodesulfobacteriota</taxon>
        <taxon>Desulfovibrionia</taxon>
        <taxon>Desulfovibrionales</taxon>
        <taxon>Desulfovibrionaceae</taxon>
        <taxon>Solidesulfovibrio</taxon>
    </lineage>
</organism>
<dbReference type="Proteomes" id="UP000004662">
    <property type="component" value="Chromosome"/>
</dbReference>
<dbReference type="Pfam" id="PF13480">
    <property type="entry name" value="Acetyltransf_6"/>
    <property type="match status" value="1"/>
</dbReference>
<protein>
    <recommendedName>
        <fullName evidence="1">BioF2-like acetyltransferase domain-containing protein</fullName>
    </recommendedName>
</protein>
<gene>
    <name evidence="2" type="ORF">DFW101_0114</name>
</gene>
<dbReference type="InterPro" id="IPR038740">
    <property type="entry name" value="BioF2-like_GNAT_dom"/>
</dbReference>
<sequence>MVTYELIETPADLSALSDAWPELSRQGGHTPFQEWSWHRAWWEHLGPGLGQTPFFMTAWEGGRLRAVVPLAAAKEGSVLQWSAAEVSDYCDLVQAEGAGDVAATAMDKAFSRFRGDAVRLRQLRPESRALAILAGNKRFSRAGDVACPHLVLHAAGYAGWAGTANRKDMADANRLRRRLGEIGDVGLTEVAEASAVAPFVGALVADKREWLDRRGAGNLLCSKAGERFLADAVRGMPAGMAHPAALTCGGQGIARYLSFVGNGRYHYYLGSWNYAWKRFAPGRLLMLDLIRWAHENGCREFDLLRGEEAYKDSVATGATVLSRFERQAPPPGPVASLLRRVHRRLRPAL</sequence>